<protein>
    <recommendedName>
        <fullName evidence="2">SCP domain-containing protein</fullName>
    </recommendedName>
</protein>
<dbReference type="InterPro" id="IPR014044">
    <property type="entry name" value="CAP_dom"/>
</dbReference>
<evidence type="ECO:0000259" key="2">
    <source>
        <dbReference type="SMART" id="SM00198"/>
    </source>
</evidence>
<dbReference type="OrthoDB" id="337038at2759"/>
<keyword evidence="4" id="KW-1185">Reference proteome</keyword>
<dbReference type="EMBL" id="JAEPRA010000004">
    <property type="protein sequence ID" value="KAG2187083.1"/>
    <property type="molecule type" value="Genomic_DNA"/>
</dbReference>
<keyword evidence="1" id="KW-0732">Signal</keyword>
<dbReference type="SUPFAM" id="SSF55797">
    <property type="entry name" value="PR-1-like"/>
    <property type="match status" value="1"/>
</dbReference>
<dbReference type="AlphaFoldDB" id="A0A8H7Q742"/>
<comment type="caution">
    <text evidence="3">The sequence shown here is derived from an EMBL/GenBank/DDBJ whole genome shotgun (WGS) entry which is preliminary data.</text>
</comment>
<feature type="chain" id="PRO_5034068378" description="SCP domain-containing protein" evidence="1">
    <location>
        <begin position="21"/>
        <end position="161"/>
    </location>
</feature>
<dbReference type="Pfam" id="PF00188">
    <property type="entry name" value="CAP"/>
    <property type="match status" value="1"/>
</dbReference>
<dbReference type="SMART" id="SM00198">
    <property type="entry name" value="SCP"/>
    <property type="match status" value="1"/>
</dbReference>
<dbReference type="PANTHER" id="PTHR10334">
    <property type="entry name" value="CYSTEINE-RICH SECRETORY PROTEIN-RELATED"/>
    <property type="match status" value="1"/>
</dbReference>
<sequence length="161" mass="18022">MLPITAFVLSIFAFVPSLAATTVSQADQAAILSNHNLFRSRIGAPFLVWNATVADFAENWVNQCINGHSNSPIYGENMGYGYNTWNEMVDAWIEEVRLYNPNTEDLQPDSLHYTQAVWKSTVSIEQTFLQTRLVSFCPTHVPVDILNMSTCAAPQHDILLT</sequence>
<dbReference type="Gene3D" id="3.40.33.10">
    <property type="entry name" value="CAP"/>
    <property type="match status" value="1"/>
</dbReference>
<proteinExistence type="predicted"/>
<dbReference type="Proteomes" id="UP000612746">
    <property type="component" value="Unassembled WGS sequence"/>
</dbReference>
<feature type="signal peptide" evidence="1">
    <location>
        <begin position="1"/>
        <end position="20"/>
    </location>
</feature>
<dbReference type="InterPro" id="IPR035940">
    <property type="entry name" value="CAP_sf"/>
</dbReference>
<organism evidence="3 4">
    <name type="scientific">Umbelopsis vinacea</name>
    <dbReference type="NCBI Taxonomy" id="44442"/>
    <lineage>
        <taxon>Eukaryota</taxon>
        <taxon>Fungi</taxon>
        <taxon>Fungi incertae sedis</taxon>
        <taxon>Mucoromycota</taxon>
        <taxon>Mucoromycotina</taxon>
        <taxon>Umbelopsidomycetes</taxon>
        <taxon>Umbelopsidales</taxon>
        <taxon>Umbelopsidaceae</taxon>
        <taxon>Umbelopsis</taxon>
    </lineage>
</organism>
<accession>A0A8H7Q742</accession>
<gene>
    <name evidence="3" type="ORF">INT44_003311</name>
</gene>
<reference evidence="3" key="1">
    <citation type="submission" date="2020-12" db="EMBL/GenBank/DDBJ databases">
        <title>Metabolic potential, ecology and presence of endohyphal bacteria is reflected in genomic diversity of Mucoromycotina.</title>
        <authorList>
            <person name="Muszewska A."/>
            <person name="Okrasinska A."/>
            <person name="Steczkiewicz K."/>
            <person name="Drgas O."/>
            <person name="Orlowska M."/>
            <person name="Perlinska-Lenart U."/>
            <person name="Aleksandrzak-Piekarczyk T."/>
            <person name="Szatraj K."/>
            <person name="Zielenkiewicz U."/>
            <person name="Pilsyk S."/>
            <person name="Malc E."/>
            <person name="Mieczkowski P."/>
            <person name="Kruszewska J.S."/>
            <person name="Biernat P."/>
            <person name="Pawlowska J."/>
        </authorList>
    </citation>
    <scope>NUCLEOTIDE SEQUENCE</scope>
    <source>
        <strain evidence="3">WA0000051536</strain>
    </source>
</reference>
<feature type="domain" description="SCP" evidence="2">
    <location>
        <begin position="26"/>
        <end position="135"/>
    </location>
</feature>
<evidence type="ECO:0000256" key="1">
    <source>
        <dbReference type="SAM" id="SignalP"/>
    </source>
</evidence>
<evidence type="ECO:0000313" key="4">
    <source>
        <dbReference type="Proteomes" id="UP000612746"/>
    </source>
</evidence>
<dbReference type="InterPro" id="IPR001283">
    <property type="entry name" value="CRISP-related"/>
</dbReference>
<name>A0A8H7Q742_9FUNG</name>
<dbReference type="PRINTS" id="PR00837">
    <property type="entry name" value="V5TPXLIKE"/>
</dbReference>
<evidence type="ECO:0000313" key="3">
    <source>
        <dbReference type="EMBL" id="KAG2187083.1"/>
    </source>
</evidence>